<evidence type="ECO:0000256" key="10">
    <source>
        <dbReference type="SAM" id="Phobius"/>
    </source>
</evidence>
<keyword evidence="10" id="KW-1133">Transmembrane helix</keyword>
<evidence type="ECO:0000313" key="12">
    <source>
        <dbReference type="EMBL" id="NHN29604.1"/>
    </source>
</evidence>
<feature type="active site" description="Proton donor/acceptor" evidence="9">
    <location>
        <position position="419"/>
    </location>
</feature>
<feature type="transmembrane region" description="Helical" evidence="10">
    <location>
        <begin position="118"/>
        <end position="139"/>
    </location>
</feature>
<dbReference type="InterPro" id="IPR050979">
    <property type="entry name" value="LD-transpeptidase"/>
</dbReference>
<evidence type="ECO:0000256" key="8">
    <source>
        <dbReference type="ARBA" id="ARBA00023316"/>
    </source>
</evidence>
<keyword evidence="5" id="KW-0378">Hydrolase</keyword>
<keyword evidence="6 9" id="KW-0133">Cell shape</keyword>
<keyword evidence="4" id="KW-0808">Transferase</keyword>
<comment type="caution">
    <text evidence="12">The sequence shown here is derived from an EMBL/GenBank/DDBJ whole genome shotgun (WGS) entry which is preliminary data.</text>
</comment>
<evidence type="ECO:0000256" key="9">
    <source>
        <dbReference type="PROSITE-ProRule" id="PRU01373"/>
    </source>
</evidence>
<evidence type="ECO:0000256" key="2">
    <source>
        <dbReference type="ARBA" id="ARBA00005992"/>
    </source>
</evidence>
<dbReference type="SUPFAM" id="SSF141523">
    <property type="entry name" value="L,D-transpeptidase catalytic domain-like"/>
    <property type="match status" value="1"/>
</dbReference>
<evidence type="ECO:0000256" key="4">
    <source>
        <dbReference type="ARBA" id="ARBA00022679"/>
    </source>
</evidence>
<dbReference type="RefSeq" id="WP_166147714.1">
    <property type="nucleotide sequence ID" value="NZ_JAAOIW010000002.1"/>
</dbReference>
<dbReference type="PROSITE" id="PS52029">
    <property type="entry name" value="LD_TPASE"/>
    <property type="match status" value="1"/>
</dbReference>
<dbReference type="InterPro" id="IPR038063">
    <property type="entry name" value="Transpep_catalytic_dom"/>
</dbReference>
<dbReference type="PANTHER" id="PTHR30582:SF24">
    <property type="entry name" value="L,D-TRANSPEPTIDASE ERFK_SRFK-RELATED"/>
    <property type="match status" value="1"/>
</dbReference>
<comment type="pathway">
    <text evidence="1 9">Cell wall biogenesis; peptidoglycan biosynthesis.</text>
</comment>
<dbReference type="Proteomes" id="UP001165962">
    <property type="component" value="Unassembled WGS sequence"/>
</dbReference>
<feature type="active site" description="Nucleophile" evidence="9">
    <location>
        <position position="435"/>
    </location>
</feature>
<keyword evidence="13" id="KW-1185">Reference proteome</keyword>
<keyword evidence="10" id="KW-0472">Membrane</keyword>
<reference evidence="12" key="1">
    <citation type="submission" date="2020-03" db="EMBL/GenBank/DDBJ databases">
        <title>Draft sequencing of Paenibacilllus sp. S3N08.</title>
        <authorList>
            <person name="Kim D.-U."/>
        </authorList>
    </citation>
    <scope>NUCLEOTIDE SEQUENCE</scope>
    <source>
        <strain evidence="12">S3N08</strain>
    </source>
</reference>
<keyword evidence="3" id="KW-0328">Glycosyltransferase</keyword>
<evidence type="ECO:0000313" key="13">
    <source>
        <dbReference type="Proteomes" id="UP001165962"/>
    </source>
</evidence>
<accession>A0ABX0J699</accession>
<evidence type="ECO:0000256" key="5">
    <source>
        <dbReference type="ARBA" id="ARBA00022801"/>
    </source>
</evidence>
<dbReference type="InterPro" id="IPR011990">
    <property type="entry name" value="TPR-like_helical_dom_sf"/>
</dbReference>
<evidence type="ECO:0000256" key="1">
    <source>
        <dbReference type="ARBA" id="ARBA00004752"/>
    </source>
</evidence>
<name>A0ABX0J699_9BACL</name>
<dbReference type="CDD" id="cd16913">
    <property type="entry name" value="YkuD_like"/>
    <property type="match status" value="1"/>
</dbReference>
<proteinExistence type="inferred from homology"/>
<dbReference type="SUPFAM" id="SSF48452">
    <property type="entry name" value="TPR-like"/>
    <property type="match status" value="1"/>
</dbReference>
<organism evidence="12 13">
    <name type="scientific">Paenibacillus agricola</name>
    <dbReference type="NCBI Taxonomy" id="2716264"/>
    <lineage>
        <taxon>Bacteria</taxon>
        <taxon>Bacillati</taxon>
        <taxon>Bacillota</taxon>
        <taxon>Bacilli</taxon>
        <taxon>Bacillales</taxon>
        <taxon>Paenibacillaceae</taxon>
        <taxon>Paenibacillus</taxon>
    </lineage>
</organism>
<comment type="similarity">
    <text evidence="2">Belongs to the YkuD family.</text>
</comment>
<dbReference type="Gene3D" id="1.25.40.10">
    <property type="entry name" value="Tetratricopeptide repeat domain"/>
    <property type="match status" value="1"/>
</dbReference>
<sequence length="509" mass="56409">MDQTRSRFKNHLDGEMVHLTKNLYISRSDPLYYEKVIQYLDPHSPEAHYRLGQKFEKQGAVDKAVFHYNACRRSYPSPYYFSSGNAIRRLEKEEPLSLPVAAYEPPISYKESGGLPRFWKNILLLLLLLNVVLWGLFFAKDAISTTVSTFSFWGIGKEITYETVDMPFIMYMNYGKPQKEIEHDLYNKALELAKANHGQNIWLYGVAYSGKNPEKQAVALTDETQKAKAFVVAQYNASHDQTVKIRFINADYGRLTTLTEVGANLVRTALEAYISDNGVPPETLDKLAADYPNNYLSFIPNEMRSGSNQITKAYNGDGGWVFDPLAKQISDMFYANLAELPHSQRAGFERFRIVVGKSEHSLQLLSGSTLLMEKTVGLGANNSTPEGSFTVAERVKEPKGKQPNVYGSFALGMGAIAIHGTHDADSIGGNLSLGCIRLTNADIEDLYPYIPKGTNVSIRASLHTELKNTSGDGPATVVLPDGSPQAGMLPAGIVTPNESAKGKVFHWLG</sequence>
<dbReference type="EMBL" id="JAAOIW010000002">
    <property type="protein sequence ID" value="NHN29604.1"/>
    <property type="molecule type" value="Genomic_DNA"/>
</dbReference>
<dbReference type="Gene3D" id="2.40.440.10">
    <property type="entry name" value="L,D-transpeptidase catalytic domain-like"/>
    <property type="match status" value="1"/>
</dbReference>
<protein>
    <submittedName>
        <fullName evidence="12">L,D-transpeptidase</fullName>
    </submittedName>
</protein>
<gene>
    <name evidence="12" type="ORF">G9U52_07120</name>
</gene>
<keyword evidence="7 9" id="KW-0573">Peptidoglycan synthesis</keyword>
<dbReference type="Pfam" id="PF03734">
    <property type="entry name" value="YkuD"/>
    <property type="match status" value="1"/>
</dbReference>
<evidence type="ECO:0000256" key="6">
    <source>
        <dbReference type="ARBA" id="ARBA00022960"/>
    </source>
</evidence>
<evidence type="ECO:0000259" key="11">
    <source>
        <dbReference type="PROSITE" id="PS52029"/>
    </source>
</evidence>
<evidence type="ECO:0000256" key="3">
    <source>
        <dbReference type="ARBA" id="ARBA00022676"/>
    </source>
</evidence>
<dbReference type="PANTHER" id="PTHR30582">
    <property type="entry name" value="L,D-TRANSPEPTIDASE"/>
    <property type="match status" value="1"/>
</dbReference>
<keyword evidence="10" id="KW-0812">Transmembrane</keyword>
<feature type="domain" description="L,D-TPase catalytic" evidence="11">
    <location>
        <begin position="351"/>
        <end position="459"/>
    </location>
</feature>
<dbReference type="InterPro" id="IPR005490">
    <property type="entry name" value="LD_TPept_cat_dom"/>
</dbReference>
<evidence type="ECO:0000256" key="7">
    <source>
        <dbReference type="ARBA" id="ARBA00022984"/>
    </source>
</evidence>
<keyword evidence="8 9" id="KW-0961">Cell wall biogenesis/degradation</keyword>